<name>A0A951IZ31_9BACT</name>
<evidence type="ECO:0000313" key="1">
    <source>
        <dbReference type="EMBL" id="MBW3468497.1"/>
    </source>
</evidence>
<sequence length="435" mass="49824">MLTKNLLLQMCSELTGVSLLFKVKQNGYKVLFASKDFLDWAEKNFGIKEQDLIGLSLNQIMKFRKLPYLKGYDLKASLSVVVKEEVKVVETSGFIDVNESKLVFSNVPLLDQDGNVGHILHQLEFEDSNSQKLPEEGNYAAQVLKNNDSISLLYEKNPNPMAILTLEGKIKSVNEAFLQRVFPLYKKNKMINEVFEIFSEISVSDILTQAKNGEKSRIDLKLDKEDTLKYFKAEFISLKDDTHLLTTFHDVTEIKKMRKDLVKKSMLMEDCLKFQKQDFDLMDIRDVLKTSLSFMFTHADAHKGLIWVKDLSIDEKLGHQSEYLLDINWPTHRLNLLFLFDEDHRPTRNEPYTMRSNALANVGLLENSVSGFGKSIMAITGRKADHLLFVILLQMDATKVFDLEDKYVMNIISSCIFSELAGVFSGRMISGDDRL</sequence>
<gene>
    <name evidence="1" type="ORF">EGN73_11840</name>
</gene>
<evidence type="ECO:0008006" key="3">
    <source>
        <dbReference type="Google" id="ProtNLM"/>
    </source>
</evidence>
<keyword evidence="2" id="KW-1185">Reference proteome</keyword>
<accession>A0A951IZ31</accession>
<dbReference type="EMBL" id="RPHB01000005">
    <property type="protein sequence ID" value="MBW3468497.1"/>
    <property type="molecule type" value="Genomic_DNA"/>
</dbReference>
<dbReference type="Proteomes" id="UP000727490">
    <property type="component" value="Unassembled WGS sequence"/>
</dbReference>
<proteinExistence type="predicted"/>
<organism evidence="1 2">
    <name type="scientific">Arthrospiribacter ruber</name>
    <dbReference type="NCBI Taxonomy" id="2487934"/>
    <lineage>
        <taxon>Bacteria</taxon>
        <taxon>Pseudomonadati</taxon>
        <taxon>Bacteroidota</taxon>
        <taxon>Cytophagia</taxon>
        <taxon>Cytophagales</taxon>
        <taxon>Cyclobacteriaceae</taxon>
        <taxon>Arthrospiribacter</taxon>
    </lineage>
</organism>
<comment type="caution">
    <text evidence="1">The sequence shown here is derived from an EMBL/GenBank/DDBJ whole genome shotgun (WGS) entry which is preliminary data.</text>
</comment>
<dbReference type="AlphaFoldDB" id="A0A951IZ31"/>
<evidence type="ECO:0000313" key="2">
    <source>
        <dbReference type="Proteomes" id="UP000727490"/>
    </source>
</evidence>
<protein>
    <recommendedName>
        <fullName evidence="3">PAS domain-containing protein</fullName>
    </recommendedName>
</protein>
<dbReference type="RefSeq" id="WP_219289893.1">
    <property type="nucleotide sequence ID" value="NZ_RPHB01000005.1"/>
</dbReference>
<reference evidence="1 2" key="1">
    <citation type="journal article" date="2020" name="Syst. Appl. Microbiol.">
        <title>Arthrospiribacter ruber gen. nov., sp. nov., a novel bacterium isolated from Arthrospira cultures.</title>
        <authorList>
            <person name="Waleron M."/>
            <person name="Misztak A."/>
            <person name="Waleron M.M."/>
            <person name="Furmaniak M."/>
            <person name="Mrozik A."/>
            <person name="Waleron K."/>
        </authorList>
    </citation>
    <scope>NUCLEOTIDE SEQUENCE [LARGE SCALE GENOMIC DNA]</scope>
    <source>
        <strain evidence="1 2">DPMB0001</strain>
    </source>
</reference>